<dbReference type="EMBL" id="BPVZ01000022">
    <property type="protein sequence ID" value="GKV04760.1"/>
    <property type="molecule type" value="Genomic_DNA"/>
</dbReference>
<feature type="compositionally biased region" description="Polar residues" evidence="14">
    <location>
        <begin position="21"/>
        <end position="37"/>
    </location>
</feature>
<dbReference type="FunFam" id="1.20.120.1750:FF:000013">
    <property type="entry name" value="RBR-type E3 ubiquitin transferase"/>
    <property type="match status" value="1"/>
</dbReference>
<evidence type="ECO:0000256" key="14">
    <source>
        <dbReference type="SAM" id="MobiDB-lite"/>
    </source>
</evidence>
<dbReference type="Gene3D" id="3.30.40.10">
    <property type="entry name" value="Zinc/RING finger domain, C3HC4 (zinc finger)"/>
    <property type="match status" value="1"/>
</dbReference>
<dbReference type="SUPFAM" id="SSF57850">
    <property type="entry name" value="RING/U-box"/>
    <property type="match status" value="3"/>
</dbReference>
<feature type="domain" description="RING-type" evidence="15">
    <location>
        <begin position="204"/>
        <end position="252"/>
    </location>
</feature>
<keyword evidence="18" id="KW-1185">Reference proteome</keyword>
<name>A0AAV5J1J4_9ROSI</name>
<comment type="function">
    <text evidence="3">Might act as an E3 ubiquitin-protein ligase, or as part of E3 complex, which accepts ubiquitin from specific E2 ubiquitin-conjugating enzymes and then transfers it to substrates.</text>
</comment>
<dbReference type="PANTHER" id="PTHR11685">
    <property type="entry name" value="RBR FAMILY RING FINGER AND IBR DOMAIN-CONTAINING"/>
    <property type="match status" value="1"/>
</dbReference>
<evidence type="ECO:0000256" key="13">
    <source>
        <dbReference type="PROSITE-ProRule" id="PRU00175"/>
    </source>
</evidence>
<dbReference type="Pfam" id="PF21235">
    <property type="entry name" value="UBA_ARI1"/>
    <property type="match status" value="1"/>
</dbReference>
<dbReference type="InterPro" id="IPR013083">
    <property type="entry name" value="Znf_RING/FYVE/PHD"/>
</dbReference>
<evidence type="ECO:0000256" key="8">
    <source>
        <dbReference type="ARBA" id="ARBA00022723"/>
    </source>
</evidence>
<evidence type="ECO:0000313" key="17">
    <source>
        <dbReference type="EMBL" id="GKV04760.1"/>
    </source>
</evidence>
<dbReference type="CDD" id="cd20346">
    <property type="entry name" value="BRcat_RBR_ANKIB1"/>
    <property type="match status" value="1"/>
</dbReference>
<dbReference type="GO" id="GO:0016567">
    <property type="term" value="P:protein ubiquitination"/>
    <property type="evidence" value="ECO:0007669"/>
    <property type="project" value="InterPro"/>
</dbReference>
<dbReference type="InterPro" id="IPR002867">
    <property type="entry name" value="IBR_dom"/>
</dbReference>
<keyword evidence="7" id="KW-0808">Transferase</keyword>
<dbReference type="PROSITE" id="PS50089">
    <property type="entry name" value="ZF_RING_2"/>
    <property type="match status" value="1"/>
</dbReference>
<comment type="cofactor">
    <cofactor evidence="2">
        <name>Zn(2+)</name>
        <dbReference type="ChEBI" id="CHEBI:29105"/>
    </cofactor>
</comment>
<dbReference type="Proteomes" id="UP001054252">
    <property type="component" value="Unassembled WGS sequence"/>
</dbReference>
<dbReference type="CDD" id="cd22586">
    <property type="entry name" value="Rcat_RBR_ARI1-like"/>
    <property type="match status" value="1"/>
</dbReference>
<dbReference type="SMART" id="SM00647">
    <property type="entry name" value="IBR"/>
    <property type="match status" value="2"/>
</dbReference>
<dbReference type="Pfam" id="PF01485">
    <property type="entry name" value="IBR"/>
    <property type="match status" value="1"/>
</dbReference>
<dbReference type="InterPro" id="IPR044066">
    <property type="entry name" value="TRIAD_supradom"/>
</dbReference>
<comment type="similarity">
    <text evidence="5">Belongs to the RBR family. Ariadne subfamily.</text>
</comment>
<evidence type="ECO:0000256" key="6">
    <source>
        <dbReference type="ARBA" id="ARBA00012251"/>
    </source>
</evidence>
<dbReference type="InterPro" id="IPR048962">
    <property type="entry name" value="ARIH1-like_UBL"/>
</dbReference>
<dbReference type="InterPro" id="IPR031127">
    <property type="entry name" value="E3_UB_ligase_RBR"/>
</dbReference>
<reference evidence="17 18" key="1">
    <citation type="journal article" date="2021" name="Commun. Biol.">
        <title>The genome of Shorea leprosula (Dipterocarpaceae) highlights the ecological relevance of drought in aseasonal tropical rainforests.</title>
        <authorList>
            <person name="Ng K.K.S."/>
            <person name="Kobayashi M.J."/>
            <person name="Fawcett J.A."/>
            <person name="Hatakeyama M."/>
            <person name="Paape T."/>
            <person name="Ng C.H."/>
            <person name="Ang C.C."/>
            <person name="Tnah L.H."/>
            <person name="Lee C.T."/>
            <person name="Nishiyama T."/>
            <person name="Sese J."/>
            <person name="O'Brien M.J."/>
            <person name="Copetti D."/>
            <person name="Mohd Noor M.I."/>
            <person name="Ong R.C."/>
            <person name="Putra M."/>
            <person name="Sireger I.Z."/>
            <person name="Indrioko S."/>
            <person name="Kosugi Y."/>
            <person name="Izuno A."/>
            <person name="Isagi Y."/>
            <person name="Lee S.L."/>
            <person name="Shimizu K.K."/>
        </authorList>
    </citation>
    <scope>NUCLEOTIDE SEQUENCE [LARGE SCALE GENOMIC DNA]</scope>
    <source>
        <strain evidence="17">214</strain>
    </source>
</reference>
<comment type="pathway">
    <text evidence="4">Protein modification; protein ubiquitination.</text>
</comment>
<dbReference type="GO" id="GO:0061630">
    <property type="term" value="F:ubiquitin protein ligase activity"/>
    <property type="evidence" value="ECO:0007669"/>
    <property type="project" value="UniProtKB-EC"/>
</dbReference>
<evidence type="ECO:0000259" key="15">
    <source>
        <dbReference type="PROSITE" id="PS50089"/>
    </source>
</evidence>
<gene>
    <name evidence="17" type="ORF">SLEP1_g16873</name>
</gene>
<dbReference type="EC" id="2.3.2.31" evidence="6"/>
<keyword evidence="10 13" id="KW-0863">Zinc-finger</keyword>
<proteinExistence type="inferred from homology"/>
<dbReference type="Pfam" id="PF19422">
    <property type="entry name" value="Ariadne"/>
    <property type="match status" value="1"/>
</dbReference>
<sequence length="604" mass="69752">MTLPQLALNGGQGPTKRKQQSTHSPPQIQRILSQNPRSDGIRSLLRPNQNPRKLHASLIGDRNSQLGEVFCVFAMGDDVGSDDDCYFYDDDEDGNGEEYLEGFEALENYMVLDSLNSRQTAKVITRESLLAEQKEDLHKVMELLALKEHHARTLLIYCRWDVDKVLAVLVENGKDKLYAAAGVKLVEHDDHFLSKLSSGVSVRCYICFEDLSADMVTTMDCGHYFCNACWTEHFIVKINEGQSRRLRCMADKCNAICDEAKIRQLVGMRDPTLSEKFDQFLLESYVEDNRRVKWCPSIPHCGNAIRVEDDGLCEVECLCGVQFCFSCTSEAHSPCSCMMWELWSKKCRDESETTINWLTVNTKPCPKCHKPVEKNGGCNHVSCLCGQSFCWLCGGATGKDHTYTSITDHSCGRYKDDHERNAVLAKRYRERCVHYHNRYKGHKDSFAFESKLKETVQRKINVLEEKVSTTKDFSWVRNGFYRLVRSRRVLFYSYVFAYYMFGDDLFKDEMNKKERKIKQNLFEDQQQQFEKHVEKLSSFLEKFESYTEEEIMSFRMKIIDRSVTIDNLCRNLYAHIETDLLGSLKRTVHRIAPYKSNGVEKASS</sequence>
<dbReference type="GO" id="GO:0008270">
    <property type="term" value="F:zinc ion binding"/>
    <property type="evidence" value="ECO:0007669"/>
    <property type="project" value="UniProtKB-KW"/>
</dbReference>
<dbReference type="InterPro" id="IPR001841">
    <property type="entry name" value="Znf_RING"/>
</dbReference>
<organism evidence="17 18">
    <name type="scientific">Rubroshorea leprosula</name>
    <dbReference type="NCBI Taxonomy" id="152421"/>
    <lineage>
        <taxon>Eukaryota</taxon>
        <taxon>Viridiplantae</taxon>
        <taxon>Streptophyta</taxon>
        <taxon>Embryophyta</taxon>
        <taxon>Tracheophyta</taxon>
        <taxon>Spermatophyta</taxon>
        <taxon>Magnoliopsida</taxon>
        <taxon>eudicotyledons</taxon>
        <taxon>Gunneridae</taxon>
        <taxon>Pentapetalae</taxon>
        <taxon>rosids</taxon>
        <taxon>malvids</taxon>
        <taxon>Malvales</taxon>
        <taxon>Dipterocarpaceae</taxon>
        <taxon>Rubroshorea</taxon>
    </lineage>
</organism>
<evidence type="ECO:0000256" key="11">
    <source>
        <dbReference type="ARBA" id="ARBA00022786"/>
    </source>
</evidence>
<comment type="caution">
    <text evidence="17">The sequence shown here is derived from an EMBL/GenBank/DDBJ whole genome shotgun (WGS) entry which is preliminary data.</text>
</comment>
<evidence type="ECO:0000313" key="18">
    <source>
        <dbReference type="Proteomes" id="UP001054252"/>
    </source>
</evidence>
<feature type="domain" description="RING-type" evidence="16">
    <location>
        <begin position="200"/>
        <end position="415"/>
    </location>
</feature>
<feature type="region of interest" description="Disordered" evidence="14">
    <location>
        <begin position="1"/>
        <end position="47"/>
    </location>
</feature>
<keyword evidence="8" id="KW-0479">Metal-binding</keyword>
<dbReference type="FunFam" id="3.30.40.10:FF:000019">
    <property type="entry name" value="RBR-type E3 ubiquitin transferase"/>
    <property type="match status" value="1"/>
</dbReference>
<dbReference type="PROSITE" id="PS51873">
    <property type="entry name" value="TRIAD"/>
    <property type="match status" value="1"/>
</dbReference>
<accession>A0AAV5J1J4</accession>
<evidence type="ECO:0000256" key="1">
    <source>
        <dbReference type="ARBA" id="ARBA00001798"/>
    </source>
</evidence>
<protein>
    <recommendedName>
        <fullName evidence="6">RBR-type E3 ubiquitin transferase</fullName>
        <ecNumber evidence="6">2.3.2.31</ecNumber>
    </recommendedName>
</protein>
<dbReference type="InterPro" id="IPR018957">
    <property type="entry name" value="Znf_C3HC4_RING-type"/>
</dbReference>
<evidence type="ECO:0000256" key="5">
    <source>
        <dbReference type="ARBA" id="ARBA00005884"/>
    </source>
</evidence>
<evidence type="ECO:0000256" key="4">
    <source>
        <dbReference type="ARBA" id="ARBA00004906"/>
    </source>
</evidence>
<evidence type="ECO:0000259" key="16">
    <source>
        <dbReference type="PROSITE" id="PS51873"/>
    </source>
</evidence>
<keyword evidence="9" id="KW-0677">Repeat</keyword>
<dbReference type="Pfam" id="PF00097">
    <property type="entry name" value="zf-C3HC4"/>
    <property type="match status" value="1"/>
</dbReference>
<evidence type="ECO:0000256" key="10">
    <source>
        <dbReference type="ARBA" id="ARBA00022771"/>
    </source>
</evidence>
<evidence type="ECO:0000256" key="3">
    <source>
        <dbReference type="ARBA" id="ARBA00003976"/>
    </source>
</evidence>
<evidence type="ECO:0000256" key="9">
    <source>
        <dbReference type="ARBA" id="ARBA00022737"/>
    </source>
</evidence>
<dbReference type="AlphaFoldDB" id="A0AAV5J1J4"/>
<dbReference type="Pfam" id="PF22605">
    <property type="entry name" value="IBR_2"/>
    <property type="match status" value="1"/>
</dbReference>
<keyword evidence="11" id="KW-0833">Ubl conjugation pathway</keyword>
<evidence type="ECO:0000256" key="2">
    <source>
        <dbReference type="ARBA" id="ARBA00001947"/>
    </source>
</evidence>
<evidence type="ECO:0000256" key="7">
    <source>
        <dbReference type="ARBA" id="ARBA00022679"/>
    </source>
</evidence>
<dbReference type="Gene3D" id="1.20.120.1750">
    <property type="match status" value="1"/>
</dbReference>
<evidence type="ECO:0000256" key="12">
    <source>
        <dbReference type="ARBA" id="ARBA00022833"/>
    </source>
</evidence>
<keyword evidence="12" id="KW-0862">Zinc</keyword>
<comment type="catalytic activity">
    <reaction evidence="1">
        <text>[E2 ubiquitin-conjugating enzyme]-S-ubiquitinyl-L-cysteine + [acceptor protein]-L-lysine = [E2 ubiquitin-conjugating enzyme]-L-cysteine + [acceptor protein]-N(6)-ubiquitinyl-L-lysine.</text>
        <dbReference type="EC" id="2.3.2.31"/>
    </reaction>
</comment>
<dbReference type="InterPro" id="IPR054694">
    <property type="entry name" value="Parkin-like_IBR"/>
</dbReference>
<dbReference type="CDD" id="cd16773">
    <property type="entry name" value="RING-HC_RBR_TRIAD1"/>
    <property type="match status" value="1"/>
</dbReference>
<dbReference type="InterPro" id="IPR045840">
    <property type="entry name" value="Ariadne"/>
</dbReference>